<protein>
    <submittedName>
        <fullName evidence="1">Transposase</fullName>
    </submittedName>
</protein>
<gene>
    <name evidence="1" type="ORF">AWB78_06199</name>
</gene>
<dbReference type="AlphaFoldDB" id="A0A158E4N9"/>
<keyword evidence="2" id="KW-1185">Reference proteome</keyword>
<evidence type="ECO:0000313" key="2">
    <source>
        <dbReference type="Proteomes" id="UP000071859"/>
    </source>
</evidence>
<reference evidence="1" key="1">
    <citation type="submission" date="2016-01" db="EMBL/GenBank/DDBJ databases">
        <authorList>
            <person name="Peeters C."/>
        </authorList>
    </citation>
    <scope>NUCLEOTIDE SEQUENCE</scope>
    <source>
        <strain evidence="1">LMG 29321</strain>
    </source>
</reference>
<evidence type="ECO:0000313" key="1">
    <source>
        <dbReference type="EMBL" id="SAL01743.1"/>
    </source>
</evidence>
<proteinExistence type="predicted"/>
<organism evidence="1 2">
    <name type="scientific">Caballeronia calidae</name>
    <dbReference type="NCBI Taxonomy" id="1777139"/>
    <lineage>
        <taxon>Bacteria</taxon>
        <taxon>Pseudomonadati</taxon>
        <taxon>Pseudomonadota</taxon>
        <taxon>Betaproteobacteria</taxon>
        <taxon>Burkholderiales</taxon>
        <taxon>Burkholderiaceae</taxon>
        <taxon>Caballeronia</taxon>
    </lineage>
</organism>
<dbReference type="EMBL" id="FCOX02000046">
    <property type="protein sequence ID" value="SAL01743.1"/>
    <property type="molecule type" value="Genomic_DNA"/>
</dbReference>
<sequence>MLNRNLKYKSADGSTHWSSYKLTAELGDVSVSTVQRVLHKHCIKPQQLERHTVSNNPDFEAEAADLIKLYLNPPAHVRCAVWTKRPRFRHSTAKTGCCRCRPARRESRRGVQAQWPAQPVSSVQYCDRRSAAQTAASHNGEQYVASLTDVVASQPKRRKIHVISDNMSSHKT</sequence>
<comment type="caution">
    <text evidence="1">The sequence shown here is derived from an EMBL/GenBank/DDBJ whole genome shotgun (WGS) entry which is preliminary data.</text>
</comment>
<accession>A0A158E4N9</accession>
<dbReference type="Proteomes" id="UP000071859">
    <property type="component" value="Unassembled WGS sequence"/>
</dbReference>
<name>A0A158E4N9_9BURK</name>